<dbReference type="EMBL" id="CAJVQB010022878">
    <property type="protein sequence ID" value="CAG8800586.1"/>
    <property type="molecule type" value="Genomic_DNA"/>
</dbReference>
<dbReference type="PANTHER" id="PTHR47718:SF10">
    <property type="entry name" value="PROTEIN FAR1-RELATED SEQUENCE"/>
    <property type="match status" value="1"/>
</dbReference>
<evidence type="ECO:0000313" key="2">
    <source>
        <dbReference type="EMBL" id="CAG8800586.1"/>
    </source>
</evidence>
<proteinExistence type="predicted"/>
<gene>
    <name evidence="2" type="ORF">GMARGA_LOCUS22999</name>
</gene>
<comment type="caution">
    <text evidence="2">The sequence shown here is derived from an EMBL/GenBank/DDBJ whole genome shotgun (WGS) entry which is preliminary data.</text>
</comment>
<reference evidence="2 3" key="1">
    <citation type="submission" date="2021-06" db="EMBL/GenBank/DDBJ databases">
        <authorList>
            <person name="Kallberg Y."/>
            <person name="Tangrot J."/>
            <person name="Rosling A."/>
        </authorList>
    </citation>
    <scope>NUCLEOTIDE SEQUENCE [LARGE SCALE GENOMIC DNA]</scope>
    <source>
        <strain evidence="2 3">120-4 pot B 10/14</strain>
    </source>
</reference>
<protein>
    <submittedName>
        <fullName evidence="2">40591_t:CDS:1</fullName>
    </submittedName>
</protein>
<dbReference type="InterPro" id="IPR018289">
    <property type="entry name" value="MULE_transposase_dom"/>
</dbReference>
<feature type="domain" description="MULE transposase" evidence="1">
    <location>
        <begin position="144"/>
        <end position="229"/>
    </location>
</feature>
<name>A0ABN7VWA3_GIGMA</name>
<organism evidence="2 3">
    <name type="scientific">Gigaspora margarita</name>
    <dbReference type="NCBI Taxonomy" id="4874"/>
    <lineage>
        <taxon>Eukaryota</taxon>
        <taxon>Fungi</taxon>
        <taxon>Fungi incertae sedis</taxon>
        <taxon>Mucoromycota</taxon>
        <taxon>Glomeromycotina</taxon>
        <taxon>Glomeromycetes</taxon>
        <taxon>Diversisporales</taxon>
        <taxon>Gigasporaceae</taxon>
        <taxon>Gigaspora</taxon>
    </lineage>
</organism>
<evidence type="ECO:0000259" key="1">
    <source>
        <dbReference type="Pfam" id="PF10551"/>
    </source>
</evidence>
<dbReference type="Pfam" id="PF10551">
    <property type="entry name" value="MULE"/>
    <property type="match status" value="1"/>
</dbReference>
<evidence type="ECO:0000313" key="3">
    <source>
        <dbReference type="Proteomes" id="UP000789901"/>
    </source>
</evidence>
<dbReference type="PANTHER" id="PTHR47718">
    <property type="entry name" value="OS01G0519700 PROTEIN"/>
    <property type="match status" value="1"/>
</dbReference>
<sequence length="622" mass="70782">MNIPNVNNEFSTLEALEKAAQAAAKVQGFAFSRCSSNLDGNNSKSPYIILQYTKGGNWRNNWSITSKSLDNGGIVLPKNVVNKWARIRYALNEGSNADSAQKLLCLCQQCDYMIKLLKTPDGHLTHLFFSHIEAAKHTTKYYEVLIVDATYKTNVYKFPLVSAVSISNITNEKGSLKTFQIAIAWMENENEDSYKWFLISLRKKVYDAYNCLPCVFMSDRDQALRNASRNDDDYIEFKKEVMALQLSSDEESIITAMKSIKIAAEKAHDPKKPLAYIDTLMKDSKFAFKQAIETASGLESVFENINQKMQVQNLKTAIYTSTNKVAIKNLLIEIQENSTKYNEATTCQCQIRINYTLLFYHTVSKDGPIPLNIIDKRWYLYRPDIKDLPSPSLELLATNPEFYKAFLKAENTFCQLSDDASIKAEFIACIHQVATMPLSEPLKAPKIKVLKGRHSGTKHEKLLSEKQDIEAKKKKDIDIYEDSVPKFMKEFILSFINVHGNGNCGFRAIAVSLEMSEDEWPTWKKGPCGVENWMLMPSFGYPIANAFRRPIHYFSKHQCLTFLPDNIPLNRNQSIVFAFIDKQNNYIAMRLKPNAPVPKAFEKEDSLYSKDQATSNIAINLS</sequence>
<dbReference type="Proteomes" id="UP000789901">
    <property type="component" value="Unassembled WGS sequence"/>
</dbReference>
<keyword evidence="3" id="KW-1185">Reference proteome</keyword>
<accession>A0ABN7VWA3</accession>